<feature type="compositionally biased region" description="Basic and acidic residues" evidence="1">
    <location>
        <begin position="704"/>
        <end position="714"/>
    </location>
</feature>
<proteinExistence type="predicted"/>
<feature type="compositionally biased region" description="Polar residues" evidence="1">
    <location>
        <begin position="199"/>
        <end position="221"/>
    </location>
</feature>
<feature type="region of interest" description="Disordered" evidence="1">
    <location>
        <begin position="1"/>
        <end position="264"/>
    </location>
</feature>
<comment type="caution">
    <text evidence="2">The sequence shown here is derived from an EMBL/GenBank/DDBJ whole genome shotgun (WGS) entry which is preliminary data.</text>
</comment>
<dbReference type="RefSeq" id="XP_040727126.1">
    <property type="nucleotide sequence ID" value="XM_040866580.1"/>
</dbReference>
<feature type="compositionally biased region" description="Basic and acidic residues" evidence="1">
    <location>
        <begin position="721"/>
        <end position="736"/>
    </location>
</feature>
<sequence>MAADQEAPKKASTINDQAGKASASLAPAVKEHAPASNFPQTKFSVPVTLKPQATQQEVESAMSKSVPGSPPPPDKVLGSTTQAVAGQKGKNSLRVSYTPLNKSTYTSTARRSTQNSVYGPIQSVSDSVPEPQGVPSHGGGNLMADQRNQRAASPDRRSNGSMRPPLLKSGSSENKVVTGLPPRKSTLNVSRSSTSSSNPQARVSSQSPTIAPLSPTRSTSDGVRPDRLVDRPSNDNGGTGMKRSASPMQNDAKRAKPRSASTPHVMNLAQYPEVRDLVVLPGFGSHFGIPFRKSHGSITCLAPSCDKQTFGSAKAFLQHAENKNHRGFDIRKAHVPRPERNSNSVSNAAGGERSASSVNVSQYNGEFGGSRRNMHEEVRVSRAEPVKTPDLGLASKSIDLTVRAQATDKAPVETTKVARVESSKENGPGSLARPTSVSASQPISSSSLASQQFAGSKAKPAAATTAVAKTIPAPAPLQPFSSKTPDHRVSASDQSSAVDGIDNVSSQTPTTKVATASAVSTEEATRLEKLWRTHLGFESMRNQMPEPSVWAEVSKISEAKIKSFLATKDLARSRSEPLGKPSAPLLNPKIEAIRQESAKAEKKPPQAVPVTPALRARDALPSTKRPSSGSSHTSASKPDERPGQPSSSTSDRSNTKREDSQGSVNSAQEKLAGQARVKYPEGSNLKTARPLKRPRWEYILVDPNTEKSEDEKIEFTIGKTRRQERVLREGSDEPLKTVRPKRANRVPRVISRLDEDSSDDVPLRIAHGKSGEQASPSGTMSFESSDSDSEVPVPRSISPKNVRRVKQEVERKPVPARSTPLVSEKKKQPSPVSFSNSPMQNKVQESAPGPVTPMMARLEAHMMLGKAINVDDWVRAKLGSHKNVTDFLAKVAAVLPRNVSLQNSQAGDSKAESATSKPMRTIPNSDKFVPQGSPRAPQGESDAPVVKTMASPQISQSKAMDRKLCIYCGVLAEPGVSEKHLAFHERQGDVPSVDLLKRSGGRADMVGTVVHISHGKLPTLKQRAPKDAERPVYAAMPLHYGDLTDTRNAWQQTKDCAASNISPVLFCMDCVDGQPAKCRFKIIRKFVDPPSSDDNLRYVLASIHNHETDDEGSVSEVGLRGLSKTDAEFVFRRLVRPLEEFAQIEDEHEQQERILHRPRTRATGAHCDACFNLIFSGYWTCYLCGTFLCLDCFTDWQESPDSSNIPFDTCKSVAGQPMRHSKHHMIPFTSFREQELDDLLRQAQDFSPYIAASVGVGRFFKTVQHADWALPLCVEGAEKLSLSLFQKHWAIGEPLLLQGLEERTKRFWTPTKLLTLIGDQTVDVIAGNSNVLSQMRLKDFLNIPPTACLRLAVRVSSIIWQC</sequence>
<feature type="compositionally biased region" description="Polar residues" evidence="1">
    <location>
        <begin position="491"/>
        <end position="507"/>
    </location>
</feature>
<evidence type="ECO:0000313" key="3">
    <source>
        <dbReference type="Proteomes" id="UP000193685"/>
    </source>
</evidence>
<feature type="region of interest" description="Disordered" evidence="1">
    <location>
        <begin position="902"/>
        <end position="945"/>
    </location>
</feature>
<feature type="compositionally biased region" description="Low complexity" evidence="1">
    <location>
        <begin position="508"/>
        <end position="522"/>
    </location>
</feature>
<dbReference type="GeneID" id="63783179"/>
<feature type="region of interest" description="Disordered" evidence="1">
    <location>
        <begin position="566"/>
        <end position="847"/>
    </location>
</feature>
<feature type="compositionally biased region" description="Basic and acidic residues" evidence="1">
    <location>
        <begin position="373"/>
        <end position="386"/>
    </location>
</feature>
<feature type="compositionally biased region" description="Polar residues" evidence="1">
    <location>
        <begin position="902"/>
        <end position="924"/>
    </location>
</feature>
<organism evidence="2 3">
    <name type="scientific">Protomyces lactucae-debilis</name>
    <dbReference type="NCBI Taxonomy" id="2754530"/>
    <lineage>
        <taxon>Eukaryota</taxon>
        <taxon>Fungi</taxon>
        <taxon>Dikarya</taxon>
        <taxon>Ascomycota</taxon>
        <taxon>Taphrinomycotina</taxon>
        <taxon>Taphrinomycetes</taxon>
        <taxon>Taphrinales</taxon>
        <taxon>Protomycetaceae</taxon>
        <taxon>Protomyces</taxon>
    </lineage>
</organism>
<evidence type="ECO:0000313" key="2">
    <source>
        <dbReference type="EMBL" id="ORY85644.1"/>
    </source>
</evidence>
<dbReference type="OrthoDB" id="1667110at2759"/>
<feature type="compositionally biased region" description="Basic and acidic residues" evidence="1">
    <location>
        <begin position="223"/>
        <end position="233"/>
    </location>
</feature>
<feature type="compositionally biased region" description="Polar residues" evidence="1">
    <location>
        <begin position="830"/>
        <end position="844"/>
    </location>
</feature>
<keyword evidence="3" id="KW-1185">Reference proteome</keyword>
<evidence type="ECO:0000256" key="1">
    <source>
        <dbReference type="SAM" id="MobiDB-lite"/>
    </source>
</evidence>
<dbReference type="Proteomes" id="UP000193685">
    <property type="component" value="Unassembled WGS sequence"/>
</dbReference>
<feature type="compositionally biased region" description="Polar residues" evidence="1">
    <location>
        <begin position="78"/>
        <end position="126"/>
    </location>
</feature>
<feature type="compositionally biased region" description="Polar residues" evidence="1">
    <location>
        <begin position="624"/>
        <end position="636"/>
    </location>
</feature>
<feature type="compositionally biased region" description="Polar residues" evidence="1">
    <location>
        <begin position="772"/>
        <end position="784"/>
    </location>
</feature>
<feature type="compositionally biased region" description="Basic and acidic residues" evidence="1">
    <location>
        <begin position="591"/>
        <end position="604"/>
    </location>
</feature>
<protein>
    <submittedName>
        <fullName evidence="2">Uncharacterized protein</fullName>
    </submittedName>
</protein>
<feature type="region of interest" description="Disordered" evidence="1">
    <location>
        <begin position="473"/>
        <end position="522"/>
    </location>
</feature>
<feature type="region of interest" description="Disordered" evidence="1">
    <location>
        <begin position="405"/>
        <end position="443"/>
    </location>
</feature>
<name>A0A1Y2FQP4_PROLT</name>
<dbReference type="EMBL" id="MCFI01000004">
    <property type="protein sequence ID" value="ORY85644.1"/>
    <property type="molecule type" value="Genomic_DNA"/>
</dbReference>
<reference evidence="2 3" key="1">
    <citation type="submission" date="2016-07" db="EMBL/GenBank/DDBJ databases">
        <title>Pervasive Adenine N6-methylation of Active Genes in Fungi.</title>
        <authorList>
            <consortium name="DOE Joint Genome Institute"/>
            <person name="Mondo S.J."/>
            <person name="Dannebaum R.O."/>
            <person name="Kuo R.C."/>
            <person name="Labutti K."/>
            <person name="Haridas S."/>
            <person name="Kuo A."/>
            <person name="Salamov A."/>
            <person name="Ahrendt S.R."/>
            <person name="Lipzen A."/>
            <person name="Sullivan W."/>
            <person name="Andreopoulos W.B."/>
            <person name="Clum A."/>
            <person name="Lindquist E."/>
            <person name="Daum C."/>
            <person name="Ramamoorthy G.K."/>
            <person name="Gryganskyi A."/>
            <person name="Culley D."/>
            <person name="Magnuson J.K."/>
            <person name="James T.Y."/>
            <person name="O'Malley M.A."/>
            <person name="Stajich J.E."/>
            <person name="Spatafora J.W."/>
            <person name="Visel A."/>
            <person name="Grigoriev I.V."/>
        </authorList>
    </citation>
    <scope>NUCLEOTIDE SEQUENCE [LARGE SCALE GENOMIC DNA]</scope>
    <source>
        <strain evidence="2 3">12-1054</strain>
    </source>
</reference>
<feature type="compositionally biased region" description="Polar residues" evidence="1">
    <location>
        <begin position="354"/>
        <end position="364"/>
    </location>
</feature>
<dbReference type="Gene3D" id="2.60.120.650">
    <property type="entry name" value="Cupin"/>
    <property type="match status" value="1"/>
</dbReference>
<feature type="region of interest" description="Disordered" evidence="1">
    <location>
        <begin position="333"/>
        <end position="386"/>
    </location>
</feature>
<gene>
    <name evidence="2" type="ORF">BCR37DRAFT_244364</name>
</gene>
<feature type="compositionally biased region" description="Low complexity" evidence="1">
    <location>
        <begin position="185"/>
        <end position="198"/>
    </location>
</feature>
<dbReference type="STRING" id="56484.A0A1Y2FQP4"/>
<accession>A0A1Y2FQP4</accession>